<dbReference type="Pfam" id="PF25396">
    <property type="entry name" value="ZNFX1"/>
    <property type="match status" value="1"/>
</dbReference>
<evidence type="ECO:0000313" key="10">
    <source>
        <dbReference type="EMBL" id="CAF0909542.1"/>
    </source>
</evidence>
<organism evidence="10 11">
    <name type="scientific">Adineta steineri</name>
    <dbReference type="NCBI Taxonomy" id="433720"/>
    <lineage>
        <taxon>Eukaryota</taxon>
        <taxon>Metazoa</taxon>
        <taxon>Spiralia</taxon>
        <taxon>Gnathifera</taxon>
        <taxon>Rotifera</taxon>
        <taxon>Eurotatoria</taxon>
        <taxon>Bdelloidea</taxon>
        <taxon>Adinetida</taxon>
        <taxon>Adinetidae</taxon>
        <taxon>Adineta</taxon>
    </lineage>
</organism>
<reference evidence="10" key="1">
    <citation type="submission" date="2021-02" db="EMBL/GenBank/DDBJ databases">
        <authorList>
            <person name="Nowell W R."/>
        </authorList>
    </citation>
    <scope>NUCLEOTIDE SEQUENCE</scope>
</reference>
<keyword evidence="4" id="KW-0677">Repeat</keyword>
<evidence type="ECO:0000256" key="2">
    <source>
        <dbReference type="ARBA" id="ARBA00022490"/>
    </source>
</evidence>
<keyword evidence="5" id="KW-0863">Zinc-finger</keyword>
<dbReference type="InterPro" id="IPR041677">
    <property type="entry name" value="DNA2/NAM7_AAA_11"/>
</dbReference>
<dbReference type="GO" id="GO:0002376">
    <property type="term" value="P:immune system process"/>
    <property type="evidence" value="ECO:0007669"/>
    <property type="project" value="UniProtKB-KW"/>
</dbReference>
<evidence type="ECO:0000256" key="8">
    <source>
        <dbReference type="SAM" id="MobiDB-lite"/>
    </source>
</evidence>
<dbReference type="InterPro" id="IPR047187">
    <property type="entry name" value="SF1_C_Upf1"/>
</dbReference>
<dbReference type="SUPFAM" id="SSF52540">
    <property type="entry name" value="P-loop containing nucleoside triphosphate hydrolases"/>
    <property type="match status" value="2"/>
</dbReference>
<dbReference type="InterPro" id="IPR057373">
    <property type="entry name" value="ZNFX1"/>
</dbReference>
<evidence type="ECO:0000256" key="4">
    <source>
        <dbReference type="ARBA" id="ARBA00022737"/>
    </source>
</evidence>
<feature type="compositionally biased region" description="Acidic residues" evidence="8">
    <location>
        <begin position="901"/>
        <end position="910"/>
    </location>
</feature>
<feature type="region of interest" description="Disordered" evidence="8">
    <location>
        <begin position="69"/>
        <end position="127"/>
    </location>
</feature>
<dbReference type="InterPro" id="IPR000967">
    <property type="entry name" value="Znf_NFX1"/>
</dbReference>
<dbReference type="InterPro" id="IPR046439">
    <property type="entry name" value="ZF_RZ_dom"/>
</dbReference>
<accession>A0A814A611</accession>
<dbReference type="PANTHER" id="PTHR10887:SF341">
    <property type="entry name" value="NFX1-TYPE ZINC FINGER-CONTAINING PROTEIN 1"/>
    <property type="match status" value="1"/>
</dbReference>
<sequence length="2066" mass="237146">MATPQDDEHRPSQRSGNVIRVRAPLSSQRSSIPITTPLMSNLRNSQVNVNDNMNEQRPIVQLNSGVVRQHRNGGHSSNARGGGRQTNTNNHTQSFIPNNNNNNRDFSSRPNSGSTNSTTRQTSNRVSSLPHIVYPMLTNLLDKQPDEILEQMLHPNFQLKAFLKDDRMKKRSDWIVTMTRLLEKITTCNTSSERIIKVLEQLPRTLYIEGVYEEVTKLDPITDQLRFDFIQLFLKIFNKFLSITPHSADDLIRISERIELQFLKIKIKSPEFEDTKVLLDEVLEQIEAINYRKKQKQELLKAKITTTTNNNNNIEDNINPPPDDYRLLPIIPNVTEILSERKPYLRRNIINGVYEDPQHYLDIHFRLLREDFVGPLRDGITQYLSNTGGKNFNVRIYENVRSLGSRLSPRSGIVYDLRLDIVMASKISWVNSRRLIFGNLLVLTYDNFKTCAFVTVEDRTQIEKDFIISVKTLEKINNNEQIQVDLDAIDSSYSLIMIETTTYFEAYRPVLNALQSIDIEQTFPLAPFLLKLTNEMVPPDYITPTTKYDFTPLLVEPNSDVKASVVVHEIVPQHRGLGRRGPIQPITAKEFQIRYKQSNQVLSKYKSVSLLKTDAWPTHDELHLNPKQRDALILALTSKVALIQGPPGTGKTFLGVRITEMLLHNRSVWCPPDEQATPILMICHTNHALDQFLELIIKRLNIKEAPGTGKTFLGVRITEMLLHNRSVWCPPDEQATPILMICHTNHALDQFLELIIKRLNIKEGIIRVGNRCQNATIQNFSLINARKHARESRAIPGHIYHQKRLILDKKTEAEEALKVHEHKIVHSRTNIIPLSSFTDYSLIDKKHISSLLALYPDKSYPDIALWDWLGLGQDYEQISEDLIDLLDINTSISKMDINDNEKEEEEENKVDDEQKQNDEVETETQDGENKDDDEQREKKEQEINEEEEEEQRRRDELEIEAEYFVPSAVPKPQSKKSKSTKASSTDNNGDDEWRVVKKNPNNRRRLIKNILQYPTTLTDQTIQQLDHDLWVLPIAQRHDLYRYWLLKYQHCINDSVHDAKHEYNKAVSALAEYHQDEDYFILKDSIIVAMTTTCAAKYHTVLEKLQSKIVIVEEAAAIFEAHIITALNTKCEHLILIGDHVQLRPSPSVYELGMKFKIDVSLFERFVKNNFPNVRLNIQHRMRPEVARIMKHFYDDLEDHVSVTTERPPVRGINNNVFFINHSNPETAVTDGSSKRNEFEAKYVIELSKYLIKQGYQAQQITILVMYLGQRQLIAKQSKSIQLLRGIRIMVTDNYQGEENDIIILSLVRSNTQKSIGFLKIHNRICVALSRARCGLFVIGNMTLLAEVEDMWKKIIKSLAETNEIGKGLSLSCRQHEKDKFIADKPESFAQRPEGGCNKPCCTRLKCGHQCELMCHNYDPEHKEVVCRKRCNDILSCSHPCTKRCHAAAPNQHGPCRKNIYEDYIYFLFLLRHKEVVCRKRCNDTLSCSHPCTKRCHAAAPNQHGPCRVIVEKTIKQCGHKISFQCAQIPTVNDCKQLVLKPLPCVHTVNVPCCILSSPSEFKKFPCPQPCKTTLACKHECTGTCGRCRTGQLHVPCQQKCDRPLICSHVCKAPCASNCPPCLKPCETRCVHSQCKKKCGELCTPCKEPCAYKCKHLQCTRLCSEPCNRGPCNQPCDKKLKCGHDCIGICGEPCPQQCRICNKHIVQEIFFGTEDDPDARFVFLPDCKHLIEVSALDTYVGNSINNPSENVAIRFPECPRCKQQIRRCTRYMPIINQVHNLITKVKTKVLGNRTEQEMNDQRIRLVADFEQTKNNLKEINLEQTKAFFATLYNPDGLLSDDILALMKNILLFLKEIDKLLIDGRKRLSDNTFDDLISVPLNHIVKYLTYRQHRNFSLQQTNDIQAELERIRRLIYIETLIHSYKSQILTRTLKKEDQEGLDSMQYLTKKPGPFTEQDKQKFDTLVKKFQHLNNLPGLGITERERLAIVGALSLTQGHWYVCPKGHPYVITECGGASQVSKCPECGEEIGGQNHQLLSTNRHFGLMDGSQHSAWSNEANVNMRAPFL</sequence>
<evidence type="ECO:0000259" key="9">
    <source>
        <dbReference type="PROSITE" id="PS51981"/>
    </source>
</evidence>
<gene>
    <name evidence="10" type="ORF">IZO911_LOCUS12700</name>
</gene>
<dbReference type="Gene3D" id="3.40.50.300">
    <property type="entry name" value="P-loop containing nucleotide triphosphate hydrolases"/>
    <property type="match status" value="4"/>
</dbReference>
<feature type="compositionally biased region" description="Basic and acidic residues" evidence="8">
    <location>
        <begin position="933"/>
        <end position="942"/>
    </location>
</feature>
<feature type="domain" description="RZ-type" evidence="9">
    <location>
        <begin position="1979"/>
        <end position="2050"/>
    </location>
</feature>
<name>A0A814A611_9BILA</name>
<dbReference type="PROSITE" id="PS51981">
    <property type="entry name" value="ZF_RZ"/>
    <property type="match status" value="1"/>
</dbReference>
<dbReference type="EMBL" id="CAJNOE010000099">
    <property type="protein sequence ID" value="CAF0909542.1"/>
    <property type="molecule type" value="Genomic_DNA"/>
</dbReference>
<keyword evidence="6" id="KW-0862">Zinc</keyword>
<dbReference type="CDD" id="cd18808">
    <property type="entry name" value="SF1_C_Upf1"/>
    <property type="match status" value="1"/>
</dbReference>
<dbReference type="Pfam" id="PF13086">
    <property type="entry name" value="AAA_11"/>
    <property type="match status" value="2"/>
</dbReference>
<feature type="compositionally biased region" description="Polar residues" evidence="8">
    <location>
        <begin position="74"/>
        <end position="97"/>
    </location>
</feature>
<feature type="compositionally biased region" description="Acidic residues" evidence="8">
    <location>
        <begin position="919"/>
        <end position="932"/>
    </location>
</feature>
<dbReference type="Pfam" id="PF20173">
    <property type="entry name" value="ZnF_RZ-type"/>
    <property type="match status" value="1"/>
</dbReference>
<dbReference type="InterPro" id="IPR027417">
    <property type="entry name" value="P-loop_NTPase"/>
</dbReference>
<comment type="subcellular location">
    <subcellularLocation>
        <location evidence="1">Cytoplasm</location>
    </subcellularLocation>
</comment>
<evidence type="ECO:0000256" key="3">
    <source>
        <dbReference type="ARBA" id="ARBA00022723"/>
    </source>
</evidence>
<dbReference type="GO" id="GO:0004386">
    <property type="term" value="F:helicase activity"/>
    <property type="evidence" value="ECO:0007669"/>
    <property type="project" value="InterPro"/>
</dbReference>
<comment type="caution">
    <text evidence="10">The sequence shown here is derived from an EMBL/GenBank/DDBJ whole genome shotgun (WGS) entry which is preliminary data.</text>
</comment>
<dbReference type="GO" id="GO:0005737">
    <property type="term" value="C:cytoplasm"/>
    <property type="evidence" value="ECO:0007669"/>
    <property type="project" value="UniProtKB-SubCell"/>
</dbReference>
<evidence type="ECO:0000313" key="11">
    <source>
        <dbReference type="Proteomes" id="UP000663860"/>
    </source>
</evidence>
<protein>
    <recommendedName>
        <fullName evidence="9">RZ-type domain-containing protein</fullName>
    </recommendedName>
</protein>
<dbReference type="GO" id="GO:0031048">
    <property type="term" value="P:regulatory ncRNA-mediated heterochromatin formation"/>
    <property type="evidence" value="ECO:0007669"/>
    <property type="project" value="TreeGrafter"/>
</dbReference>
<keyword evidence="3" id="KW-0479">Metal-binding</keyword>
<dbReference type="InterPro" id="IPR045055">
    <property type="entry name" value="DNA2/NAM7-like"/>
</dbReference>
<dbReference type="PANTHER" id="PTHR10887">
    <property type="entry name" value="DNA2/NAM7 HELICASE FAMILY"/>
    <property type="match status" value="1"/>
</dbReference>
<keyword evidence="2" id="KW-0963">Cytoplasm</keyword>
<dbReference type="GO" id="GO:0008270">
    <property type="term" value="F:zinc ion binding"/>
    <property type="evidence" value="ECO:0007669"/>
    <property type="project" value="UniProtKB-KW"/>
</dbReference>
<keyword evidence="7" id="KW-0391">Immunity</keyword>
<evidence type="ECO:0000256" key="5">
    <source>
        <dbReference type="ARBA" id="ARBA00022771"/>
    </source>
</evidence>
<dbReference type="Pfam" id="PF13087">
    <property type="entry name" value="AAA_12"/>
    <property type="match status" value="1"/>
</dbReference>
<dbReference type="FunFam" id="3.40.50.300:FF:001366">
    <property type="entry name" value="ATP binding protein, putative"/>
    <property type="match status" value="1"/>
</dbReference>
<feature type="compositionally biased region" description="Low complexity" evidence="8">
    <location>
        <begin position="111"/>
        <end position="127"/>
    </location>
</feature>
<evidence type="ECO:0000256" key="1">
    <source>
        <dbReference type="ARBA" id="ARBA00004496"/>
    </source>
</evidence>
<evidence type="ECO:0000256" key="7">
    <source>
        <dbReference type="ARBA" id="ARBA00022859"/>
    </source>
</evidence>
<dbReference type="InterPro" id="IPR041679">
    <property type="entry name" value="DNA2/NAM7-like_C"/>
</dbReference>
<dbReference type="GO" id="GO:0031380">
    <property type="term" value="C:nuclear RNA-directed RNA polymerase complex"/>
    <property type="evidence" value="ECO:0007669"/>
    <property type="project" value="TreeGrafter"/>
</dbReference>
<evidence type="ECO:0000256" key="6">
    <source>
        <dbReference type="ARBA" id="ARBA00022833"/>
    </source>
</evidence>
<feature type="region of interest" description="Disordered" evidence="8">
    <location>
        <begin position="896"/>
        <end position="998"/>
    </location>
</feature>
<dbReference type="Proteomes" id="UP000663860">
    <property type="component" value="Unassembled WGS sequence"/>
</dbReference>
<dbReference type="SMART" id="SM00438">
    <property type="entry name" value="ZnF_NFX"/>
    <property type="match status" value="5"/>
</dbReference>
<proteinExistence type="predicted"/>